<dbReference type="OrthoDB" id="1725032at2"/>
<protein>
    <submittedName>
        <fullName evidence="2">Uroporphyrinogen decarboxylase</fullName>
    </submittedName>
</protein>
<feature type="domain" description="Uroporphyrinogen decarboxylase (URO-D)" evidence="1">
    <location>
        <begin position="5"/>
        <end position="338"/>
    </location>
</feature>
<proteinExistence type="predicted"/>
<accession>A0A1M5XFA6</accession>
<sequence length="348" mass="38036">MSMTPKEVIDAVTSGRAPDRLPTTVNAQSVVVRQKGLTLEQFWQLPPKEQAELTYAIARDHGGDYLHAGFNGTLAVGALGGKVKFREHGSPDVLEPLITSISELDKIDPARVRDYYYYQQAVETAKYLIPLGNGTYHVIVGSWGIYTQAGLLYGAERLLRESIRDKAAVRALLDFTFELFKACHEEVIGLGATIGSLADPSASGDMVSKRVFEELSLPYLKKTFDWFKSKGLLTTLHICGDINDRIDLIPESGTDILSVDYKVDIRRAAEILNGRVVIGGNVDPVGVILMEDPATVRKAYQDIIAALDGYPYIVMAGCGIPQSTPLENIRIINDLAHATVPSPYKVAG</sequence>
<dbReference type="Gene3D" id="3.20.20.210">
    <property type="match status" value="1"/>
</dbReference>
<dbReference type="InterPro" id="IPR000257">
    <property type="entry name" value="Uroporphyrinogen_deCOase"/>
</dbReference>
<dbReference type="EMBL" id="FQXV01000005">
    <property type="protein sequence ID" value="SHH98500.1"/>
    <property type="molecule type" value="Genomic_DNA"/>
</dbReference>
<dbReference type="InterPro" id="IPR038071">
    <property type="entry name" value="UROD/MetE-like_sf"/>
</dbReference>
<organism evidence="2 3">
    <name type="scientific">Sporobacter termitidis DSM 10068</name>
    <dbReference type="NCBI Taxonomy" id="1123282"/>
    <lineage>
        <taxon>Bacteria</taxon>
        <taxon>Bacillati</taxon>
        <taxon>Bacillota</taxon>
        <taxon>Clostridia</taxon>
        <taxon>Eubacteriales</taxon>
        <taxon>Oscillospiraceae</taxon>
        <taxon>Sporobacter</taxon>
    </lineage>
</organism>
<dbReference type="GO" id="GO:0006779">
    <property type="term" value="P:porphyrin-containing compound biosynthetic process"/>
    <property type="evidence" value="ECO:0007669"/>
    <property type="project" value="InterPro"/>
</dbReference>
<dbReference type="PANTHER" id="PTHR47099:SF1">
    <property type="entry name" value="METHYLCOBAMIDE:COM METHYLTRANSFERASE MTBA"/>
    <property type="match status" value="1"/>
</dbReference>
<dbReference type="SUPFAM" id="SSF51726">
    <property type="entry name" value="UROD/MetE-like"/>
    <property type="match status" value="1"/>
</dbReference>
<dbReference type="PANTHER" id="PTHR47099">
    <property type="entry name" value="METHYLCOBAMIDE:COM METHYLTRANSFERASE MTBA"/>
    <property type="match status" value="1"/>
</dbReference>
<dbReference type="InterPro" id="IPR052024">
    <property type="entry name" value="Methanogen_methyltrans"/>
</dbReference>
<dbReference type="STRING" id="1123282.SAMN02745823_01769"/>
<dbReference type="AlphaFoldDB" id="A0A1M5XFA6"/>
<dbReference type="Pfam" id="PF01208">
    <property type="entry name" value="URO-D"/>
    <property type="match status" value="1"/>
</dbReference>
<gene>
    <name evidence="2" type="ORF">SAMN02745823_01769</name>
</gene>
<keyword evidence="3" id="KW-1185">Reference proteome</keyword>
<name>A0A1M5XFA6_9FIRM</name>
<dbReference type="Proteomes" id="UP000183995">
    <property type="component" value="Unassembled WGS sequence"/>
</dbReference>
<dbReference type="RefSeq" id="WP_073077858.1">
    <property type="nucleotide sequence ID" value="NZ_FQXV01000005.1"/>
</dbReference>
<evidence type="ECO:0000313" key="2">
    <source>
        <dbReference type="EMBL" id="SHH98500.1"/>
    </source>
</evidence>
<evidence type="ECO:0000259" key="1">
    <source>
        <dbReference type="Pfam" id="PF01208"/>
    </source>
</evidence>
<reference evidence="2 3" key="1">
    <citation type="submission" date="2016-11" db="EMBL/GenBank/DDBJ databases">
        <authorList>
            <person name="Jaros S."/>
            <person name="Januszkiewicz K."/>
            <person name="Wedrychowicz H."/>
        </authorList>
    </citation>
    <scope>NUCLEOTIDE SEQUENCE [LARGE SCALE GENOMIC DNA]</scope>
    <source>
        <strain evidence="2 3">DSM 10068</strain>
    </source>
</reference>
<evidence type="ECO:0000313" key="3">
    <source>
        <dbReference type="Proteomes" id="UP000183995"/>
    </source>
</evidence>
<dbReference type="GO" id="GO:0004853">
    <property type="term" value="F:uroporphyrinogen decarboxylase activity"/>
    <property type="evidence" value="ECO:0007669"/>
    <property type="project" value="InterPro"/>
</dbReference>